<dbReference type="Proteomes" id="UP001321498">
    <property type="component" value="Chromosome"/>
</dbReference>
<name>A0ABM8GA57_9MICO</name>
<comment type="subunit">
    <text evidence="4">Homodimer; the beta-strands of each monomer intercalate to form a hydrophobic core, while the alpha-helices form wings that extend away from the core.</text>
</comment>
<dbReference type="HAMAP" id="MF_00167">
    <property type="entry name" value="CsrA"/>
    <property type="match status" value="1"/>
</dbReference>
<evidence type="ECO:0000313" key="5">
    <source>
        <dbReference type="EMBL" id="BDZ45076.1"/>
    </source>
</evidence>
<comment type="function">
    <text evidence="4">A translational regulator that binds mRNA to regulate translation initiation and/or mRNA stability. Usually binds in the 5'-UTR at or near the Shine-Dalgarno sequence preventing ribosome-binding, thus repressing translation. Its main target seems to be the major flagellin gene, while its function is anatagonized by FliW.</text>
</comment>
<keyword evidence="1 4" id="KW-0963">Cytoplasm</keyword>
<gene>
    <name evidence="4" type="primary">csrA</name>
    <name evidence="5" type="ORF">GCM10025866_09850</name>
</gene>
<keyword evidence="4" id="KW-1005">Bacterial flagellum biogenesis</keyword>
<proteinExistence type="inferred from homology"/>
<keyword evidence="3 4" id="KW-0694">RNA-binding</keyword>
<keyword evidence="4" id="KW-0678">Repressor</keyword>
<dbReference type="PANTHER" id="PTHR34984">
    <property type="entry name" value="CARBON STORAGE REGULATOR"/>
    <property type="match status" value="1"/>
</dbReference>
<evidence type="ECO:0000256" key="2">
    <source>
        <dbReference type="ARBA" id="ARBA00022845"/>
    </source>
</evidence>
<keyword evidence="6" id="KW-1185">Reference proteome</keyword>
<dbReference type="InterPro" id="IPR003751">
    <property type="entry name" value="CsrA"/>
</dbReference>
<organism evidence="5 6">
    <name type="scientific">Naasia aerilata</name>
    <dbReference type="NCBI Taxonomy" id="1162966"/>
    <lineage>
        <taxon>Bacteria</taxon>
        <taxon>Bacillati</taxon>
        <taxon>Actinomycetota</taxon>
        <taxon>Actinomycetes</taxon>
        <taxon>Micrococcales</taxon>
        <taxon>Microbacteriaceae</taxon>
        <taxon>Naasia</taxon>
    </lineage>
</organism>
<evidence type="ECO:0000256" key="1">
    <source>
        <dbReference type="ARBA" id="ARBA00022490"/>
    </source>
</evidence>
<dbReference type="RefSeq" id="WP_286278466.1">
    <property type="nucleotide sequence ID" value="NZ_AP027731.1"/>
</dbReference>
<dbReference type="EMBL" id="AP027731">
    <property type="protein sequence ID" value="BDZ45076.1"/>
    <property type="molecule type" value="Genomic_DNA"/>
</dbReference>
<keyword evidence="2 4" id="KW-0810">Translation regulation</keyword>
<dbReference type="Pfam" id="PF02599">
    <property type="entry name" value="CsrA"/>
    <property type="match status" value="1"/>
</dbReference>
<reference evidence="6" key="1">
    <citation type="journal article" date="2019" name="Int. J. Syst. Evol. Microbiol.">
        <title>The Global Catalogue of Microorganisms (GCM) 10K type strain sequencing project: providing services to taxonomists for standard genome sequencing and annotation.</title>
        <authorList>
            <consortium name="The Broad Institute Genomics Platform"/>
            <consortium name="The Broad Institute Genome Sequencing Center for Infectious Disease"/>
            <person name="Wu L."/>
            <person name="Ma J."/>
        </authorList>
    </citation>
    <scope>NUCLEOTIDE SEQUENCE [LARGE SCALE GENOMIC DNA]</scope>
    <source>
        <strain evidence="6">NBRC 108725</strain>
    </source>
</reference>
<comment type="subcellular location">
    <subcellularLocation>
        <location evidence="4">Cytoplasm</location>
    </subcellularLocation>
</comment>
<dbReference type="Gene3D" id="2.60.40.4380">
    <property type="entry name" value="Translational regulator CsrA"/>
    <property type="match status" value="1"/>
</dbReference>
<dbReference type="InterPro" id="IPR036107">
    <property type="entry name" value="CsrA_sf"/>
</dbReference>
<dbReference type="PANTHER" id="PTHR34984:SF1">
    <property type="entry name" value="CARBON STORAGE REGULATOR"/>
    <property type="match status" value="1"/>
</dbReference>
<accession>A0ABM8GA57</accession>
<protein>
    <recommendedName>
        <fullName evidence="4">Translational regulator CsrA</fullName>
    </recommendedName>
</protein>
<evidence type="ECO:0000256" key="4">
    <source>
        <dbReference type="HAMAP-Rule" id="MF_00167"/>
    </source>
</evidence>
<sequence>MLVLTRKKGERVMIGDDIVITVIDIRGDGIRIGFDAPRGVPIQRAEVIAAVSAANTEAASVGATDGERLVDLLSKPPAEPTDG</sequence>
<comment type="similarity">
    <text evidence="4">Belongs to the CsrA/RsmA family.</text>
</comment>
<dbReference type="SUPFAM" id="SSF117130">
    <property type="entry name" value="CsrA-like"/>
    <property type="match status" value="1"/>
</dbReference>
<evidence type="ECO:0000313" key="6">
    <source>
        <dbReference type="Proteomes" id="UP001321498"/>
    </source>
</evidence>
<evidence type="ECO:0000256" key="3">
    <source>
        <dbReference type="ARBA" id="ARBA00022884"/>
    </source>
</evidence>